<dbReference type="PANTHER" id="PTHR24282">
    <property type="entry name" value="CYTOCHROME P450 FAMILY MEMBER"/>
    <property type="match status" value="1"/>
</dbReference>
<dbReference type="SUPFAM" id="SSF48264">
    <property type="entry name" value="Cytochrome P450"/>
    <property type="match status" value="1"/>
</dbReference>
<feature type="signal peptide" evidence="9">
    <location>
        <begin position="1"/>
        <end position="23"/>
    </location>
</feature>
<proteinExistence type="predicted"/>
<dbReference type="GO" id="GO:0016705">
    <property type="term" value="F:oxidoreductase activity, acting on paired donors, with incorporation or reduction of molecular oxygen"/>
    <property type="evidence" value="ECO:0007669"/>
    <property type="project" value="InterPro"/>
</dbReference>
<dbReference type="STRING" id="44941.A0A397VPT3"/>
<evidence type="ECO:0000256" key="3">
    <source>
        <dbReference type="ARBA" id="ARBA00022692"/>
    </source>
</evidence>
<reference evidence="10 11" key="1">
    <citation type="submission" date="2018-06" db="EMBL/GenBank/DDBJ databases">
        <title>Comparative genomics reveals the genomic features of Rhizophagus irregularis, R. cerebriforme, R. diaphanum and Gigaspora rosea, and their symbiotic lifestyle signature.</title>
        <authorList>
            <person name="Morin E."/>
            <person name="San Clemente H."/>
            <person name="Chen E.C.H."/>
            <person name="De La Providencia I."/>
            <person name="Hainaut M."/>
            <person name="Kuo A."/>
            <person name="Kohler A."/>
            <person name="Murat C."/>
            <person name="Tang N."/>
            <person name="Roy S."/>
            <person name="Loubradou J."/>
            <person name="Henrissat B."/>
            <person name="Grigoriev I.V."/>
            <person name="Corradi N."/>
            <person name="Roux C."/>
            <person name="Martin F.M."/>
        </authorList>
    </citation>
    <scope>NUCLEOTIDE SEQUENCE [LARGE SCALE GENOMIC DNA]</scope>
    <source>
        <strain evidence="10 11">DAOM 194757</strain>
    </source>
</reference>
<protein>
    <submittedName>
        <fullName evidence="10">Cytochrome P450</fullName>
    </submittedName>
</protein>
<name>A0A397VPT3_9GLOM</name>
<keyword evidence="9" id="KW-0732">Signal</keyword>
<evidence type="ECO:0000256" key="6">
    <source>
        <dbReference type="ARBA" id="ARBA00023002"/>
    </source>
</evidence>
<comment type="subcellular location">
    <subcellularLocation>
        <location evidence="1">Membrane</location>
    </subcellularLocation>
</comment>
<dbReference type="AlphaFoldDB" id="A0A397VPT3"/>
<dbReference type="Gene3D" id="1.10.630.10">
    <property type="entry name" value="Cytochrome P450"/>
    <property type="match status" value="1"/>
</dbReference>
<evidence type="ECO:0000256" key="7">
    <source>
        <dbReference type="ARBA" id="ARBA00023004"/>
    </source>
</evidence>
<keyword evidence="3" id="KW-0812">Transmembrane</keyword>
<dbReference type="InterPro" id="IPR001128">
    <property type="entry name" value="Cyt_P450"/>
</dbReference>
<dbReference type="Pfam" id="PF00067">
    <property type="entry name" value="p450"/>
    <property type="match status" value="1"/>
</dbReference>
<dbReference type="PANTHER" id="PTHR24282:SF211">
    <property type="entry name" value="CYTOCHROME P450-RELATED"/>
    <property type="match status" value="1"/>
</dbReference>
<evidence type="ECO:0000256" key="1">
    <source>
        <dbReference type="ARBA" id="ARBA00004370"/>
    </source>
</evidence>
<keyword evidence="2" id="KW-0349">Heme</keyword>
<accession>A0A397VPT3</accession>
<evidence type="ECO:0000256" key="5">
    <source>
        <dbReference type="ARBA" id="ARBA00022989"/>
    </source>
</evidence>
<dbReference type="InterPro" id="IPR036396">
    <property type="entry name" value="Cyt_P450_sf"/>
</dbReference>
<keyword evidence="6" id="KW-0560">Oxidoreductase</keyword>
<dbReference type="OrthoDB" id="10029320at2759"/>
<dbReference type="Proteomes" id="UP000266673">
    <property type="component" value="Unassembled WGS sequence"/>
</dbReference>
<sequence length="432" mass="50037">MFKIISSLVILLLLTIFYKKCNSHYSSSQVILITNIDDARRILIDSDLLSRAIANQGLKKAFQISNPFTNPNENYRKEFLKVLHKTIDFDNNKWQRFANIALETVKNEKVLKTGFIELVPWVQKITLITVLRGSLRFDANVYEVIDDVPKLINDIWLKSKQYDKNQESIQQSMRLLKNKIYNASLMSQSKDENIIVIQEISKIAHKHLNDIQELPQLTSGFINPTKDELETPLNIIIPTYETMWRVLLYAILEIKVREILLIKNNSKMKKNNHLKNLNNSIDNFLKNPSYSTLKTNSLNLIVKETLRLYPATRSIFRTCNEIKYKIDVEGIHRDFKTWGDDSLRFKPERFEKPYTSYSYIPFSVGKMKCAAADKFAPTVAAILIAAVLSSVDIVDVVDNEAIQKYQKNPDLPFENHRLAFDKMIINLTTLSK</sequence>
<keyword evidence="11" id="KW-1185">Reference proteome</keyword>
<dbReference type="EMBL" id="QKWP01000268">
    <property type="protein sequence ID" value="RIB23297.1"/>
    <property type="molecule type" value="Genomic_DNA"/>
</dbReference>
<dbReference type="GO" id="GO:0016020">
    <property type="term" value="C:membrane"/>
    <property type="evidence" value="ECO:0007669"/>
    <property type="project" value="UniProtKB-SubCell"/>
</dbReference>
<evidence type="ECO:0000256" key="8">
    <source>
        <dbReference type="ARBA" id="ARBA00023136"/>
    </source>
</evidence>
<dbReference type="GO" id="GO:0004497">
    <property type="term" value="F:monooxygenase activity"/>
    <property type="evidence" value="ECO:0007669"/>
    <property type="project" value="InterPro"/>
</dbReference>
<evidence type="ECO:0000256" key="2">
    <source>
        <dbReference type="ARBA" id="ARBA00022617"/>
    </source>
</evidence>
<organism evidence="10 11">
    <name type="scientific">Gigaspora rosea</name>
    <dbReference type="NCBI Taxonomy" id="44941"/>
    <lineage>
        <taxon>Eukaryota</taxon>
        <taxon>Fungi</taxon>
        <taxon>Fungi incertae sedis</taxon>
        <taxon>Mucoromycota</taxon>
        <taxon>Glomeromycotina</taxon>
        <taxon>Glomeromycetes</taxon>
        <taxon>Diversisporales</taxon>
        <taxon>Gigasporaceae</taxon>
        <taxon>Gigaspora</taxon>
    </lineage>
</organism>
<keyword evidence="5" id="KW-1133">Transmembrane helix</keyword>
<evidence type="ECO:0000313" key="10">
    <source>
        <dbReference type="EMBL" id="RIB23297.1"/>
    </source>
</evidence>
<feature type="chain" id="PRO_5017366821" evidence="9">
    <location>
        <begin position="24"/>
        <end position="432"/>
    </location>
</feature>
<gene>
    <name evidence="10" type="ORF">C2G38_2073173</name>
</gene>
<evidence type="ECO:0000256" key="4">
    <source>
        <dbReference type="ARBA" id="ARBA00022723"/>
    </source>
</evidence>
<keyword evidence="8" id="KW-0472">Membrane</keyword>
<keyword evidence="7" id="KW-0408">Iron</keyword>
<dbReference type="GO" id="GO:0020037">
    <property type="term" value="F:heme binding"/>
    <property type="evidence" value="ECO:0007669"/>
    <property type="project" value="InterPro"/>
</dbReference>
<keyword evidence="4" id="KW-0479">Metal-binding</keyword>
<evidence type="ECO:0000313" key="11">
    <source>
        <dbReference type="Proteomes" id="UP000266673"/>
    </source>
</evidence>
<dbReference type="GO" id="GO:0005506">
    <property type="term" value="F:iron ion binding"/>
    <property type="evidence" value="ECO:0007669"/>
    <property type="project" value="InterPro"/>
</dbReference>
<comment type="caution">
    <text evidence="10">The sequence shown here is derived from an EMBL/GenBank/DDBJ whole genome shotgun (WGS) entry which is preliminary data.</text>
</comment>
<evidence type="ECO:0000256" key="9">
    <source>
        <dbReference type="SAM" id="SignalP"/>
    </source>
</evidence>
<dbReference type="InterPro" id="IPR050665">
    <property type="entry name" value="Cytochrome_P450_Monooxygen"/>
</dbReference>